<dbReference type="InterPro" id="IPR009922">
    <property type="entry name" value="DUF1457"/>
</dbReference>
<name>A0A7Y0DZW1_9PROT</name>
<dbReference type="AlphaFoldDB" id="A0A7Y0DZW1"/>
<keyword evidence="2" id="KW-1185">Reference proteome</keyword>
<evidence type="ECO:0000313" key="2">
    <source>
        <dbReference type="Proteomes" id="UP000539372"/>
    </source>
</evidence>
<dbReference type="Pfam" id="PF07310">
    <property type="entry name" value="PAS_5"/>
    <property type="match status" value="1"/>
</dbReference>
<organism evidence="1 2">
    <name type="scientific">Pacificispira spongiicola</name>
    <dbReference type="NCBI Taxonomy" id="2729598"/>
    <lineage>
        <taxon>Bacteria</taxon>
        <taxon>Pseudomonadati</taxon>
        <taxon>Pseudomonadota</taxon>
        <taxon>Alphaproteobacteria</taxon>
        <taxon>Rhodospirillales</taxon>
        <taxon>Rhodospirillaceae</taxon>
        <taxon>Pacificispira</taxon>
    </lineage>
</organism>
<evidence type="ECO:0000313" key="1">
    <source>
        <dbReference type="EMBL" id="NMM44553.1"/>
    </source>
</evidence>
<reference evidence="1 2" key="1">
    <citation type="submission" date="2020-04" db="EMBL/GenBank/DDBJ databases">
        <title>Rhodospirillaceae bacterium KN72 isolated from deep sea.</title>
        <authorList>
            <person name="Zhang D.-C."/>
        </authorList>
    </citation>
    <scope>NUCLEOTIDE SEQUENCE [LARGE SCALE GENOMIC DNA]</scope>
    <source>
        <strain evidence="1 2">KN72</strain>
    </source>
</reference>
<dbReference type="EMBL" id="JABBNT010000002">
    <property type="protein sequence ID" value="NMM44553.1"/>
    <property type="molecule type" value="Genomic_DNA"/>
</dbReference>
<protein>
    <submittedName>
        <fullName evidence="1">PAS domain-containing protein</fullName>
    </submittedName>
</protein>
<gene>
    <name evidence="1" type="ORF">HH303_08680</name>
</gene>
<dbReference type="Proteomes" id="UP000539372">
    <property type="component" value="Unassembled WGS sequence"/>
</dbReference>
<dbReference type="RefSeq" id="WP_169624831.1">
    <property type="nucleotide sequence ID" value="NZ_JABBNT010000002.1"/>
</dbReference>
<comment type="caution">
    <text evidence="1">The sequence shown here is derived from an EMBL/GenBank/DDBJ whole genome shotgun (WGS) entry which is preliminary data.</text>
</comment>
<proteinExistence type="predicted"/>
<accession>A0A7Y0DZW1</accession>
<sequence length="180" mass="20530">MTTLKDIVPDADPRIFQFFDAWNAARAVGGVHRTIPYKRDFDPASIPGLLHQTWLYRYDPDLGDFVCNLAGEEVNHAWGKSIRGMRLRDIVGIEDHPTILDRWHRIVGKGMVHYGASRERLTRLKVQIGERLLLPLLDGEDRVDYVLGISLYRFGSNDPGQSTLQEEDIIQFPCAELDCP</sequence>